<keyword evidence="2" id="KW-1185">Reference proteome</keyword>
<evidence type="ECO:0000313" key="2">
    <source>
        <dbReference type="Proteomes" id="UP000694567"/>
    </source>
</evidence>
<evidence type="ECO:0000313" key="1">
    <source>
        <dbReference type="Ensembl" id="ENSBOBP00000011265.1"/>
    </source>
</evidence>
<reference evidence="1" key="2">
    <citation type="submission" date="2025-09" db="UniProtKB">
        <authorList>
            <consortium name="Ensembl"/>
        </authorList>
    </citation>
    <scope>IDENTIFICATION</scope>
</reference>
<dbReference type="AlphaFoldDB" id="A0A8C0EZ11"/>
<dbReference type="Ensembl" id="ENSBOBT00000011543.1">
    <property type="protein sequence ID" value="ENSBOBP00000011265.1"/>
    <property type="gene ID" value="ENSBOBG00000007181.1"/>
</dbReference>
<organism evidence="1 2">
    <name type="scientific">Bubo bubo</name>
    <name type="common">Eurasian eagle-owl</name>
    <name type="synonym">Strix bubo</name>
    <dbReference type="NCBI Taxonomy" id="30461"/>
    <lineage>
        <taxon>Eukaryota</taxon>
        <taxon>Metazoa</taxon>
        <taxon>Chordata</taxon>
        <taxon>Craniata</taxon>
        <taxon>Vertebrata</taxon>
        <taxon>Euteleostomi</taxon>
        <taxon>Archelosauria</taxon>
        <taxon>Archosauria</taxon>
        <taxon>Dinosauria</taxon>
        <taxon>Saurischia</taxon>
        <taxon>Theropoda</taxon>
        <taxon>Coelurosauria</taxon>
        <taxon>Aves</taxon>
        <taxon>Neognathae</taxon>
        <taxon>Neoaves</taxon>
        <taxon>Telluraves</taxon>
        <taxon>Strigiformes</taxon>
        <taxon>Strigidae</taxon>
        <taxon>Bubo</taxon>
    </lineage>
</organism>
<dbReference type="Proteomes" id="UP000694567">
    <property type="component" value="Unplaced"/>
</dbReference>
<sequence>SSMGGKGSSKFQENLRFVEVRGLPPLSTLQVIGGDGIGQGGGIERPFQPQLLGCQQAGLSIKVLNFLLELGLPEVYILQALGNAGCPPPASKPLVAMATGTPDWAGARGLWRCHGGAGRPQGGNRCRPQGLGRGGFPDTGLGARCSVCNSRVVENKDTLKSLHCILFVLRNFSLPTATWAQ</sequence>
<accession>A0A8C0EZ11</accession>
<reference evidence="1" key="1">
    <citation type="submission" date="2025-08" db="UniProtKB">
        <authorList>
            <consortium name="Ensembl"/>
        </authorList>
    </citation>
    <scope>IDENTIFICATION</scope>
</reference>
<proteinExistence type="predicted"/>
<protein>
    <submittedName>
        <fullName evidence="1">Uncharacterized protein</fullName>
    </submittedName>
</protein>
<name>A0A8C0EZ11_BUBBB</name>